<dbReference type="SUPFAM" id="SSF53649">
    <property type="entry name" value="Alkaline phosphatase-like"/>
    <property type="match status" value="1"/>
</dbReference>
<reference evidence="1 2" key="1">
    <citation type="submission" date="2023-01" db="EMBL/GenBank/DDBJ databases">
        <title>Psychrosphaera sp. nov., isolated from marine algae.</title>
        <authorList>
            <person name="Bayburt H."/>
            <person name="Choi B.J."/>
            <person name="Kim J.M."/>
            <person name="Choi D.G."/>
            <person name="Jeon C.O."/>
        </authorList>
    </citation>
    <scope>NUCLEOTIDE SEQUENCE [LARGE SCALE GENOMIC DNA]</scope>
    <source>
        <strain evidence="1 2">G1-22</strain>
    </source>
</reference>
<dbReference type="RefSeq" id="WP_272179368.1">
    <property type="nucleotide sequence ID" value="NZ_JAQOMS010000002.1"/>
</dbReference>
<dbReference type="InterPro" id="IPR010869">
    <property type="entry name" value="DUF1501"/>
</dbReference>
<keyword evidence="2" id="KW-1185">Reference proteome</keyword>
<dbReference type="PANTHER" id="PTHR43737">
    <property type="entry name" value="BLL7424 PROTEIN"/>
    <property type="match status" value="1"/>
</dbReference>
<dbReference type="InterPro" id="IPR017850">
    <property type="entry name" value="Alkaline_phosphatase_core_sf"/>
</dbReference>
<dbReference type="Pfam" id="PF07394">
    <property type="entry name" value="DUF1501"/>
    <property type="match status" value="1"/>
</dbReference>
<proteinExistence type="predicted"/>
<comment type="caution">
    <text evidence="1">The sequence shown here is derived from an EMBL/GenBank/DDBJ whole genome shotgun (WGS) entry which is preliminary data.</text>
</comment>
<name>A0ABT5F7M1_9GAMM</name>
<evidence type="ECO:0000313" key="2">
    <source>
        <dbReference type="Proteomes" id="UP001528411"/>
    </source>
</evidence>
<organism evidence="1 2">
    <name type="scientific">Psychrosphaera algicola</name>
    <dbReference type="NCBI Taxonomy" id="3023714"/>
    <lineage>
        <taxon>Bacteria</taxon>
        <taxon>Pseudomonadati</taxon>
        <taxon>Pseudomonadota</taxon>
        <taxon>Gammaproteobacteria</taxon>
        <taxon>Alteromonadales</taxon>
        <taxon>Pseudoalteromonadaceae</taxon>
        <taxon>Psychrosphaera</taxon>
    </lineage>
</organism>
<protein>
    <submittedName>
        <fullName evidence="1">DUF1501 domain-containing protein</fullName>
    </submittedName>
</protein>
<accession>A0ABT5F7M1</accession>
<evidence type="ECO:0000313" key="1">
    <source>
        <dbReference type="EMBL" id="MDC2887535.1"/>
    </source>
</evidence>
<dbReference type="PANTHER" id="PTHR43737:SF1">
    <property type="entry name" value="DUF1501 DOMAIN-CONTAINING PROTEIN"/>
    <property type="match status" value="1"/>
</dbReference>
<sequence length="162" mass="18017">MLELGGWDTHNNQANRLTRKLAELDNGLNALESALKETWNDTVVVIATEFGRTVRENGTGGTDHGTASCMFVAGGAVKGGKVLGEWPGLAPEQLFENRDLQPTSSAFSWMSALLSEHWQMSPDQLAKVFPKFTLSCTFIKVLCYLELIRRKAIWVDLLRTFN</sequence>
<dbReference type="EMBL" id="JAQOMS010000002">
    <property type="protein sequence ID" value="MDC2887535.1"/>
    <property type="molecule type" value="Genomic_DNA"/>
</dbReference>
<dbReference type="Proteomes" id="UP001528411">
    <property type="component" value="Unassembled WGS sequence"/>
</dbReference>
<gene>
    <name evidence="1" type="ORF">PN838_00135</name>
</gene>